<gene>
    <name evidence="6" type="ORF">ERS852491_00665</name>
</gene>
<evidence type="ECO:0000256" key="5">
    <source>
        <dbReference type="RuleBase" id="RU361187"/>
    </source>
</evidence>
<evidence type="ECO:0000256" key="3">
    <source>
        <dbReference type="ARBA" id="ARBA00023295"/>
    </source>
</evidence>
<dbReference type="PANTHER" id="PTHR35279:SF1">
    <property type="entry name" value="ARABINANASE_LEVANSUCRASE_INVERTASE"/>
    <property type="match status" value="1"/>
</dbReference>
<evidence type="ECO:0000256" key="2">
    <source>
        <dbReference type="ARBA" id="ARBA00022801"/>
    </source>
</evidence>
<dbReference type="RefSeq" id="WP_050639290.1">
    <property type="nucleotide sequence ID" value="NZ_CABKUE010000006.1"/>
</dbReference>
<dbReference type="Pfam" id="PF04616">
    <property type="entry name" value="Glyco_hydro_43"/>
    <property type="match status" value="1"/>
</dbReference>
<comment type="similarity">
    <text evidence="1 5">Belongs to the glycosyl hydrolase 43 family.</text>
</comment>
<evidence type="ECO:0000313" key="7">
    <source>
        <dbReference type="Proteomes" id="UP000095544"/>
    </source>
</evidence>
<evidence type="ECO:0000313" key="6">
    <source>
        <dbReference type="EMBL" id="CUN85452.1"/>
    </source>
</evidence>
<dbReference type="EMBL" id="CYZU01000004">
    <property type="protein sequence ID" value="CUN85452.1"/>
    <property type="molecule type" value="Genomic_DNA"/>
</dbReference>
<keyword evidence="3 5" id="KW-0326">Glycosidase</keyword>
<dbReference type="InterPro" id="IPR006710">
    <property type="entry name" value="Glyco_hydro_43"/>
</dbReference>
<keyword evidence="2 5" id="KW-0378">Hydrolase</keyword>
<dbReference type="InterPro" id="IPR023296">
    <property type="entry name" value="Glyco_hydro_beta-prop_sf"/>
</dbReference>
<organism evidence="6 7">
    <name type="scientific">Faecalicatena contorta</name>
    <dbReference type="NCBI Taxonomy" id="39482"/>
    <lineage>
        <taxon>Bacteria</taxon>
        <taxon>Bacillati</taxon>
        <taxon>Bacillota</taxon>
        <taxon>Clostridia</taxon>
        <taxon>Lachnospirales</taxon>
        <taxon>Lachnospiraceae</taxon>
        <taxon>Faecalicatena</taxon>
    </lineage>
</organism>
<feature type="site" description="Important for catalytic activity, responsible for pKa modulation of the active site Glu and correct orientation of both the proton donor and substrate" evidence="4">
    <location>
        <position position="231"/>
    </location>
</feature>
<name>A0A174A9X8_9FIRM</name>
<dbReference type="GO" id="GO:0004553">
    <property type="term" value="F:hydrolase activity, hydrolyzing O-glycosyl compounds"/>
    <property type="evidence" value="ECO:0007669"/>
    <property type="project" value="InterPro"/>
</dbReference>
<proteinExistence type="inferred from homology"/>
<dbReference type="STRING" id="39482.ERS852491_00665"/>
<evidence type="ECO:0000256" key="1">
    <source>
        <dbReference type="ARBA" id="ARBA00009865"/>
    </source>
</evidence>
<dbReference type="Gene3D" id="2.115.10.20">
    <property type="entry name" value="Glycosyl hydrolase domain, family 43"/>
    <property type="match status" value="2"/>
</dbReference>
<dbReference type="SUPFAM" id="SSF75005">
    <property type="entry name" value="Arabinanase/levansucrase/invertase"/>
    <property type="match status" value="2"/>
</dbReference>
<sequence length="341" mass="39486">MQYNLAKYKTDVKYGTEVMGPSGVPGAYDEMAVDCPFVFYHNNQYYMMHVGFDGKGYQTGLAVSRDLLHWEKESIIFKRGEQEGWDKGGVAGMWILKENDLFKKPSLKKVDGKYWMIYHSYPDEGYEAGPAQIGLAYTEDESLHHWTRLDKPILSWKDGDDWERAGLYKGCLIEDRGKYYMFYNAKDSEVWKWHEQIGMAVSDDMLEWKRVSGQPVICNTKPGWDSYFCADPCVVKDGGLWLMYYYGYDGEHAQEGIAFSEDLYRWEKVDTPILKHGNAGEIDELHAHKPCVIEKDGTLYHFYCAVRESREKDKAVNIDPTQEEGEEKTEYRCISVATKRA</sequence>
<dbReference type="AlphaFoldDB" id="A0A174A9X8"/>
<dbReference type="Proteomes" id="UP000095544">
    <property type="component" value="Unassembled WGS sequence"/>
</dbReference>
<evidence type="ECO:0000256" key="4">
    <source>
        <dbReference type="PIRSR" id="PIRSR606710-2"/>
    </source>
</evidence>
<accession>A0A174A9X8</accession>
<protein>
    <submittedName>
        <fullName evidence="6">Beta-xylosidase</fullName>
    </submittedName>
</protein>
<dbReference type="PANTHER" id="PTHR35279">
    <property type="match status" value="1"/>
</dbReference>
<reference evidence="6 7" key="1">
    <citation type="submission" date="2015-09" db="EMBL/GenBank/DDBJ databases">
        <authorList>
            <consortium name="Pathogen Informatics"/>
        </authorList>
    </citation>
    <scope>NUCLEOTIDE SEQUENCE [LARGE SCALE GENOMIC DNA]</scope>
    <source>
        <strain evidence="6 7">2789STDY5834876</strain>
    </source>
</reference>
<dbReference type="OrthoDB" id="9759709at2"/>
<dbReference type="GO" id="GO:0005975">
    <property type="term" value="P:carbohydrate metabolic process"/>
    <property type="evidence" value="ECO:0007669"/>
    <property type="project" value="InterPro"/>
</dbReference>